<feature type="domain" description="Protein kinase" evidence="1">
    <location>
        <begin position="23"/>
        <end position="299"/>
    </location>
</feature>
<dbReference type="InterPro" id="IPR052751">
    <property type="entry name" value="Plant_MAPKKK"/>
</dbReference>
<dbReference type="SUPFAM" id="SSF56112">
    <property type="entry name" value="Protein kinase-like (PK-like)"/>
    <property type="match status" value="1"/>
</dbReference>
<dbReference type="PANTHER" id="PTHR48011:SF56">
    <property type="entry name" value="PROTEIN KINASE DOMAIN-CONTAINING PROTEIN"/>
    <property type="match status" value="1"/>
</dbReference>
<reference evidence="2" key="2">
    <citation type="journal article" date="2024" name="Plant">
        <title>Genomic evolution and insights into agronomic trait innovations of Sesamum species.</title>
        <authorList>
            <person name="Miao H."/>
            <person name="Wang L."/>
            <person name="Qu L."/>
            <person name="Liu H."/>
            <person name="Sun Y."/>
            <person name="Le M."/>
            <person name="Wang Q."/>
            <person name="Wei S."/>
            <person name="Zheng Y."/>
            <person name="Lin W."/>
            <person name="Duan Y."/>
            <person name="Cao H."/>
            <person name="Xiong S."/>
            <person name="Wang X."/>
            <person name="Wei L."/>
            <person name="Li C."/>
            <person name="Ma Q."/>
            <person name="Ju M."/>
            <person name="Zhao R."/>
            <person name="Li G."/>
            <person name="Mu C."/>
            <person name="Tian Q."/>
            <person name="Mei H."/>
            <person name="Zhang T."/>
            <person name="Gao T."/>
            <person name="Zhang H."/>
        </authorList>
    </citation>
    <scope>NUCLEOTIDE SEQUENCE</scope>
    <source>
        <strain evidence="2">G02</strain>
    </source>
</reference>
<evidence type="ECO:0000313" key="2">
    <source>
        <dbReference type="EMBL" id="KAL0354900.1"/>
    </source>
</evidence>
<gene>
    <name evidence="2" type="ORF">Sradi_3936900</name>
</gene>
<name>A0AAW2PF32_SESRA</name>
<organism evidence="2">
    <name type="scientific">Sesamum radiatum</name>
    <name type="common">Black benniseed</name>
    <dbReference type="NCBI Taxonomy" id="300843"/>
    <lineage>
        <taxon>Eukaryota</taxon>
        <taxon>Viridiplantae</taxon>
        <taxon>Streptophyta</taxon>
        <taxon>Embryophyta</taxon>
        <taxon>Tracheophyta</taxon>
        <taxon>Spermatophyta</taxon>
        <taxon>Magnoliopsida</taxon>
        <taxon>eudicotyledons</taxon>
        <taxon>Gunneridae</taxon>
        <taxon>Pentapetalae</taxon>
        <taxon>asterids</taxon>
        <taxon>lamiids</taxon>
        <taxon>Lamiales</taxon>
        <taxon>Pedaliaceae</taxon>
        <taxon>Sesamum</taxon>
    </lineage>
</organism>
<accession>A0AAW2PF32</accession>
<sequence>MSKRSMHVHQLEDGALYGDGDQWSRGPVIGKSGCGVVFLATLNKYKRRRTIANRLRPVMAVKSAGVSTSLPLLNERMVLDELQDCRYIRRIFGAETTSGSGGEPAYNLLLEYPSGGTLEDLIERSGGDGLPENDVWRYTKSLLLGLVHLHVHGYVHRNLKPGNVILLRCSSTDFMAKIGNYESVDKIEKLKKTLWRPYSRTGVEYLSPEAFSGGNQGPAADVWAVGCIVYEMLTGKSVWEGREEVEIRAELRQMKKGRGRMDFNPNGVSENGKEFLMCCFEREAESRWTAERLLRLPFLASMSS</sequence>
<dbReference type="InterPro" id="IPR011009">
    <property type="entry name" value="Kinase-like_dom_sf"/>
</dbReference>
<dbReference type="PANTHER" id="PTHR48011">
    <property type="entry name" value="CCR4-NOT TRANSCRIPTIONAL COMPLEX SUBUNIT CAF120-RELATED"/>
    <property type="match status" value="1"/>
</dbReference>
<keyword evidence="2" id="KW-0808">Transferase</keyword>
<dbReference type="InterPro" id="IPR000719">
    <property type="entry name" value="Prot_kinase_dom"/>
</dbReference>
<dbReference type="AlphaFoldDB" id="A0AAW2PF32"/>
<reference evidence="2" key="1">
    <citation type="submission" date="2020-06" db="EMBL/GenBank/DDBJ databases">
        <authorList>
            <person name="Li T."/>
            <person name="Hu X."/>
            <person name="Zhang T."/>
            <person name="Song X."/>
            <person name="Zhang H."/>
            <person name="Dai N."/>
            <person name="Sheng W."/>
            <person name="Hou X."/>
            <person name="Wei L."/>
        </authorList>
    </citation>
    <scope>NUCLEOTIDE SEQUENCE</scope>
    <source>
        <strain evidence="2">G02</strain>
        <tissue evidence="2">Leaf</tissue>
    </source>
</reference>
<dbReference type="GO" id="GO:0005524">
    <property type="term" value="F:ATP binding"/>
    <property type="evidence" value="ECO:0007669"/>
    <property type="project" value="InterPro"/>
</dbReference>
<dbReference type="GO" id="GO:0004672">
    <property type="term" value="F:protein kinase activity"/>
    <property type="evidence" value="ECO:0007669"/>
    <property type="project" value="InterPro"/>
</dbReference>
<evidence type="ECO:0000259" key="1">
    <source>
        <dbReference type="PROSITE" id="PS50011"/>
    </source>
</evidence>
<dbReference type="Gene3D" id="1.10.510.10">
    <property type="entry name" value="Transferase(Phosphotransferase) domain 1"/>
    <property type="match status" value="1"/>
</dbReference>
<protein>
    <submittedName>
        <fullName evidence="2">Mitogen-activated protein kinase kinase kinase</fullName>
    </submittedName>
</protein>
<dbReference type="Pfam" id="PF00069">
    <property type="entry name" value="Pkinase"/>
    <property type="match status" value="1"/>
</dbReference>
<proteinExistence type="predicted"/>
<dbReference type="GO" id="GO:0007165">
    <property type="term" value="P:signal transduction"/>
    <property type="evidence" value="ECO:0007669"/>
    <property type="project" value="TreeGrafter"/>
</dbReference>
<dbReference type="PROSITE" id="PS50011">
    <property type="entry name" value="PROTEIN_KINASE_DOM"/>
    <property type="match status" value="1"/>
</dbReference>
<keyword evidence="2" id="KW-0418">Kinase</keyword>
<dbReference type="EMBL" id="JACGWJ010000017">
    <property type="protein sequence ID" value="KAL0354900.1"/>
    <property type="molecule type" value="Genomic_DNA"/>
</dbReference>
<comment type="caution">
    <text evidence="2">The sequence shown here is derived from an EMBL/GenBank/DDBJ whole genome shotgun (WGS) entry which is preliminary data.</text>
</comment>